<dbReference type="SUPFAM" id="SSF47384">
    <property type="entry name" value="Homodimeric domain of signal transducing histidine kinase"/>
    <property type="match status" value="1"/>
</dbReference>
<organism evidence="13 14">
    <name type="scientific">Rhodoferax saidenbachensis</name>
    <dbReference type="NCBI Taxonomy" id="1484693"/>
    <lineage>
        <taxon>Bacteria</taxon>
        <taxon>Pseudomonadati</taxon>
        <taxon>Pseudomonadota</taxon>
        <taxon>Betaproteobacteria</taxon>
        <taxon>Burkholderiales</taxon>
        <taxon>Comamonadaceae</taxon>
        <taxon>Rhodoferax</taxon>
    </lineage>
</organism>
<evidence type="ECO:0000259" key="11">
    <source>
        <dbReference type="PROSITE" id="PS50110"/>
    </source>
</evidence>
<keyword evidence="3 9" id="KW-0597">Phosphoprotein</keyword>
<dbReference type="SUPFAM" id="SSF55874">
    <property type="entry name" value="ATPase domain of HSP90 chaperone/DNA topoisomerase II/histidine kinase"/>
    <property type="match status" value="1"/>
</dbReference>
<dbReference type="Gene3D" id="3.30.565.10">
    <property type="entry name" value="Histidine kinase-like ATPase, C-terminal domain"/>
    <property type="match status" value="1"/>
</dbReference>
<protein>
    <recommendedName>
        <fullName evidence="2">histidine kinase</fullName>
        <ecNumber evidence="2">2.7.13.3</ecNumber>
    </recommendedName>
</protein>
<keyword evidence="4" id="KW-0808">Transferase</keyword>
<evidence type="ECO:0000256" key="9">
    <source>
        <dbReference type="PROSITE-ProRule" id="PRU00169"/>
    </source>
</evidence>
<dbReference type="SUPFAM" id="SSF52172">
    <property type="entry name" value="CheY-like"/>
    <property type="match status" value="1"/>
</dbReference>
<dbReference type="STRING" id="1484693.RS694_17945"/>
<dbReference type="CDD" id="cd12915">
    <property type="entry name" value="PDC2_DGC_like"/>
    <property type="match status" value="1"/>
</dbReference>
<dbReference type="SMART" id="SM00387">
    <property type="entry name" value="HATPase_c"/>
    <property type="match status" value="1"/>
</dbReference>
<dbReference type="Pfam" id="PF00512">
    <property type="entry name" value="HisKA"/>
    <property type="match status" value="1"/>
</dbReference>
<feature type="domain" description="PAC" evidence="12">
    <location>
        <begin position="390"/>
        <end position="442"/>
    </location>
</feature>
<reference evidence="13 14" key="1">
    <citation type="submission" date="2017-01" db="EMBL/GenBank/DDBJ databases">
        <authorList>
            <person name="Mah S.A."/>
            <person name="Swanson W.J."/>
            <person name="Moy G.W."/>
            <person name="Vacquier V.D."/>
        </authorList>
    </citation>
    <scope>NUCLEOTIDE SEQUENCE [LARGE SCALE GENOMIC DNA]</scope>
    <source>
        <strain evidence="13 14">DSM 22694</strain>
    </source>
</reference>
<dbReference type="Gene3D" id="3.40.50.2300">
    <property type="match status" value="1"/>
</dbReference>
<dbReference type="InterPro" id="IPR003594">
    <property type="entry name" value="HATPase_dom"/>
</dbReference>
<dbReference type="Pfam" id="PF08447">
    <property type="entry name" value="PAS_3"/>
    <property type="match status" value="1"/>
</dbReference>
<evidence type="ECO:0000256" key="1">
    <source>
        <dbReference type="ARBA" id="ARBA00000085"/>
    </source>
</evidence>
<accession>A0A1P8KE35</accession>
<dbReference type="PROSITE" id="PS50113">
    <property type="entry name" value="PAC"/>
    <property type="match status" value="1"/>
</dbReference>
<dbReference type="PROSITE" id="PS50109">
    <property type="entry name" value="HIS_KIN"/>
    <property type="match status" value="1"/>
</dbReference>
<dbReference type="InterPro" id="IPR005467">
    <property type="entry name" value="His_kinase_dom"/>
</dbReference>
<evidence type="ECO:0000256" key="2">
    <source>
        <dbReference type="ARBA" id="ARBA00012438"/>
    </source>
</evidence>
<keyword evidence="8" id="KW-0902">Two-component regulatory system</keyword>
<dbReference type="CDD" id="cd12914">
    <property type="entry name" value="PDC1_DGC_like"/>
    <property type="match status" value="1"/>
</dbReference>
<dbReference type="InterPro" id="IPR004358">
    <property type="entry name" value="Sig_transdc_His_kin-like_C"/>
</dbReference>
<proteinExistence type="predicted"/>
<dbReference type="AlphaFoldDB" id="A0A1P8KE35"/>
<sequence>MRLRIIAIGALVISALVGSAVYDSWQLHEQLKAWNYRALGNLARALSSEANRNFQSVDLLLMDTAVWYQDAALKATPTEIEQALSARVTGLGQVSVLTIVDAQGMQRYRSRDTGRPLTNVADRPYFTTQRDAQFSGLYINEPIVTRSEALPALVMSRRLNDAKGGFAGVVTAIVTLDEFRDMYSTFQMNEGSSLLLTLDDGTLVARNPVIPGLKNDAKFPELALFKSGDAVDRVISPLDGRAKFVAALPVGNHPLIIAITRDEADALAPWVTEMRSAAIRTTLLSLLIIFTIHGLLRQLRKVSLGEQALRESEERYAMTMDAANSGHAEWNIKSDSIFLSEKWRTLHGLATGEPISTIRELIAAVPMHEEDRLPTKEALDEHLAGKSRCIEVEYRVLHADNKWRWIHARAKSLMDAQNRPLRIYCAVADVTERHEALAAKLELERRLQQTQRLESLGTLAGGIAHDFNNILGAILGFGEMAHQKAPPGTDMHRHLSRVMQAGDRARLLVRRILDFSRSGVADHTPVHIQSVVEEAVSMLSPVIPVGVRLRSELAAGNAAVMGDATQLYQVATNLCTNALQAVGDAGAITVRLYHQDVAADKALVLGSLSVGAYVCLEITDTGPGMAPHVLQSMFNPFFTTKKGNEGTGLGLSVVHGVVADHGGAIDVASALGKGTTMYIWLPIEGSGVPHFPPSPLRLTQGQGQTVMVVDDEAALVELTEELLASLGYEPVGFSNAEAALAAFQASPNGFDAVLSDEMLPGMSGSELAARLRALRATVPIILMSGKITPDLEAGVRDGGIDLLLHKPLQLGEIADALQRVVAVNARDGDVTFAKEN</sequence>
<dbReference type="PRINTS" id="PR00344">
    <property type="entry name" value="BCTRLSENSOR"/>
</dbReference>
<keyword evidence="6" id="KW-0418">Kinase</keyword>
<dbReference type="EMBL" id="CP019239">
    <property type="protein sequence ID" value="APW44225.1"/>
    <property type="molecule type" value="Genomic_DNA"/>
</dbReference>
<dbReference type="EC" id="2.7.13.3" evidence="2"/>
<evidence type="ECO:0000256" key="3">
    <source>
        <dbReference type="ARBA" id="ARBA00022553"/>
    </source>
</evidence>
<dbReference type="InterPro" id="IPR001610">
    <property type="entry name" value="PAC"/>
</dbReference>
<dbReference type="InterPro" id="IPR000700">
    <property type="entry name" value="PAS-assoc_C"/>
</dbReference>
<dbReference type="SMART" id="SM00086">
    <property type="entry name" value="PAC"/>
    <property type="match status" value="1"/>
</dbReference>
<evidence type="ECO:0000259" key="12">
    <source>
        <dbReference type="PROSITE" id="PS50113"/>
    </source>
</evidence>
<feature type="modified residue" description="4-aspartylphosphate" evidence="9">
    <location>
        <position position="756"/>
    </location>
</feature>
<dbReference type="Proteomes" id="UP000186110">
    <property type="component" value="Chromosome"/>
</dbReference>
<name>A0A1P8KE35_9BURK</name>
<dbReference type="CDD" id="cd00156">
    <property type="entry name" value="REC"/>
    <property type="match status" value="1"/>
</dbReference>
<dbReference type="eggNOG" id="COG4191">
    <property type="taxonomic scope" value="Bacteria"/>
</dbReference>
<dbReference type="Gene3D" id="1.10.287.130">
    <property type="match status" value="1"/>
</dbReference>
<dbReference type="PROSITE" id="PS50110">
    <property type="entry name" value="RESPONSE_REGULATORY"/>
    <property type="match status" value="1"/>
</dbReference>
<evidence type="ECO:0000256" key="5">
    <source>
        <dbReference type="ARBA" id="ARBA00022741"/>
    </source>
</evidence>
<dbReference type="CDD" id="cd00082">
    <property type="entry name" value="HisKA"/>
    <property type="match status" value="1"/>
</dbReference>
<dbReference type="InterPro" id="IPR036097">
    <property type="entry name" value="HisK_dim/P_sf"/>
</dbReference>
<keyword evidence="5" id="KW-0547">Nucleotide-binding</keyword>
<dbReference type="CDD" id="cd00130">
    <property type="entry name" value="PAS"/>
    <property type="match status" value="1"/>
</dbReference>
<keyword evidence="14" id="KW-1185">Reference proteome</keyword>
<evidence type="ECO:0000313" key="14">
    <source>
        <dbReference type="Proteomes" id="UP000186110"/>
    </source>
</evidence>
<keyword evidence="7" id="KW-0067">ATP-binding</keyword>
<dbReference type="Pfam" id="PF02518">
    <property type="entry name" value="HATPase_c"/>
    <property type="match status" value="1"/>
</dbReference>
<dbReference type="SMART" id="SM00448">
    <property type="entry name" value="REC"/>
    <property type="match status" value="1"/>
</dbReference>
<dbReference type="KEGG" id="rsb:RS694_17945"/>
<dbReference type="NCBIfam" id="TIGR00229">
    <property type="entry name" value="sensory_box"/>
    <property type="match status" value="1"/>
</dbReference>
<evidence type="ECO:0000256" key="8">
    <source>
        <dbReference type="ARBA" id="ARBA00023012"/>
    </source>
</evidence>
<dbReference type="GO" id="GO:0000155">
    <property type="term" value="F:phosphorelay sensor kinase activity"/>
    <property type="evidence" value="ECO:0007669"/>
    <property type="project" value="InterPro"/>
</dbReference>
<evidence type="ECO:0000313" key="13">
    <source>
        <dbReference type="EMBL" id="APW44225.1"/>
    </source>
</evidence>
<dbReference type="SMART" id="SM00388">
    <property type="entry name" value="HisKA"/>
    <property type="match status" value="1"/>
</dbReference>
<dbReference type="Pfam" id="PF00072">
    <property type="entry name" value="Response_reg"/>
    <property type="match status" value="1"/>
</dbReference>
<dbReference type="PANTHER" id="PTHR43065:SF46">
    <property type="entry name" value="C4-DICARBOXYLATE TRANSPORT SENSOR PROTEIN DCTB"/>
    <property type="match status" value="1"/>
</dbReference>
<dbReference type="InterPro" id="IPR003661">
    <property type="entry name" value="HisK_dim/P_dom"/>
</dbReference>
<evidence type="ECO:0000256" key="7">
    <source>
        <dbReference type="ARBA" id="ARBA00022840"/>
    </source>
</evidence>
<dbReference type="InterPro" id="IPR035965">
    <property type="entry name" value="PAS-like_dom_sf"/>
</dbReference>
<dbReference type="InterPro" id="IPR013655">
    <property type="entry name" value="PAS_fold_3"/>
</dbReference>
<evidence type="ECO:0000259" key="10">
    <source>
        <dbReference type="PROSITE" id="PS50109"/>
    </source>
</evidence>
<dbReference type="PANTHER" id="PTHR43065">
    <property type="entry name" value="SENSOR HISTIDINE KINASE"/>
    <property type="match status" value="1"/>
</dbReference>
<dbReference type="Gene3D" id="3.30.450.20">
    <property type="entry name" value="PAS domain"/>
    <property type="match status" value="3"/>
</dbReference>
<feature type="domain" description="Histidine kinase" evidence="10">
    <location>
        <begin position="462"/>
        <end position="685"/>
    </location>
</feature>
<comment type="catalytic activity">
    <reaction evidence="1">
        <text>ATP + protein L-histidine = ADP + protein N-phospho-L-histidine.</text>
        <dbReference type="EC" id="2.7.13.3"/>
    </reaction>
</comment>
<evidence type="ECO:0000256" key="4">
    <source>
        <dbReference type="ARBA" id="ARBA00022679"/>
    </source>
</evidence>
<dbReference type="InterPro" id="IPR036890">
    <property type="entry name" value="HATPase_C_sf"/>
</dbReference>
<dbReference type="SUPFAM" id="SSF55785">
    <property type="entry name" value="PYP-like sensor domain (PAS domain)"/>
    <property type="match status" value="1"/>
</dbReference>
<dbReference type="InterPro" id="IPR011006">
    <property type="entry name" value="CheY-like_superfamily"/>
</dbReference>
<feature type="domain" description="Response regulatory" evidence="11">
    <location>
        <begin position="705"/>
        <end position="821"/>
    </location>
</feature>
<dbReference type="InterPro" id="IPR000014">
    <property type="entry name" value="PAS"/>
</dbReference>
<evidence type="ECO:0000256" key="6">
    <source>
        <dbReference type="ARBA" id="ARBA00022777"/>
    </source>
</evidence>
<dbReference type="GO" id="GO:0005524">
    <property type="term" value="F:ATP binding"/>
    <property type="evidence" value="ECO:0007669"/>
    <property type="project" value="UniProtKB-KW"/>
</dbReference>
<gene>
    <name evidence="13" type="ORF">RS694_17945</name>
</gene>
<dbReference type="InterPro" id="IPR001789">
    <property type="entry name" value="Sig_transdc_resp-reg_receiver"/>
</dbReference>